<reference evidence="10" key="1">
    <citation type="journal article" date="2019" name="Int. J. Syst. Evol. Microbiol.">
        <title>The Global Catalogue of Microorganisms (GCM) 10K type strain sequencing project: providing services to taxonomists for standard genome sequencing and annotation.</title>
        <authorList>
            <consortium name="The Broad Institute Genomics Platform"/>
            <consortium name="The Broad Institute Genome Sequencing Center for Infectious Disease"/>
            <person name="Wu L."/>
            <person name="Ma J."/>
        </authorList>
    </citation>
    <scope>NUCLEOTIDE SEQUENCE [LARGE SCALE GENOMIC DNA]</scope>
    <source>
        <strain evidence="10">KCTC 42501</strain>
    </source>
</reference>
<keyword evidence="3" id="KW-0479">Metal-binding</keyword>
<dbReference type="InterPro" id="IPR023561">
    <property type="entry name" value="Carbonic_anhydrase_a-class"/>
</dbReference>
<evidence type="ECO:0000256" key="5">
    <source>
        <dbReference type="ARBA" id="ARBA00023239"/>
    </source>
</evidence>
<dbReference type="RefSeq" id="WP_382176820.1">
    <property type="nucleotide sequence ID" value="NZ_JBHRXX010000007.1"/>
</dbReference>
<proteinExistence type="inferred from homology"/>
<dbReference type="InterPro" id="IPR036398">
    <property type="entry name" value="CA_dom_sf"/>
</dbReference>
<keyword evidence="4" id="KW-0862">Zinc</keyword>
<evidence type="ECO:0000256" key="7">
    <source>
        <dbReference type="SAM" id="SignalP"/>
    </source>
</evidence>
<dbReference type="PROSITE" id="PS51144">
    <property type="entry name" value="ALPHA_CA_2"/>
    <property type="match status" value="1"/>
</dbReference>
<feature type="signal peptide" evidence="7">
    <location>
        <begin position="1"/>
        <end position="28"/>
    </location>
</feature>
<evidence type="ECO:0000259" key="8">
    <source>
        <dbReference type="PROSITE" id="PS51144"/>
    </source>
</evidence>
<protein>
    <recommendedName>
        <fullName evidence="2">carbonic anhydrase</fullName>
        <ecNumber evidence="2">4.2.1.1</ecNumber>
    </recommendedName>
</protein>
<dbReference type="Pfam" id="PF00194">
    <property type="entry name" value="Carb_anhydrase"/>
    <property type="match status" value="1"/>
</dbReference>
<evidence type="ECO:0000256" key="1">
    <source>
        <dbReference type="ARBA" id="ARBA00010718"/>
    </source>
</evidence>
<evidence type="ECO:0000313" key="9">
    <source>
        <dbReference type="EMBL" id="MFC3685502.1"/>
    </source>
</evidence>
<dbReference type="EMBL" id="JBHRXX010000007">
    <property type="protein sequence ID" value="MFC3685502.1"/>
    <property type="molecule type" value="Genomic_DNA"/>
</dbReference>
<dbReference type="Proteomes" id="UP001595729">
    <property type="component" value="Unassembled WGS sequence"/>
</dbReference>
<evidence type="ECO:0000256" key="6">
    <source>
        <dbReference type="ARBA" id="ARBA00048348"/>
    </source>
</evidence>
<name>A0ABV7W7U0_9BURK</name>
<dbReference type="SUPFAM" id="SSF51069">
    <property type="entry name" value="Carbonic anhydrase"/>
    <property type="match status" value="1"/>
</dbReference>
<organism evidence="9 10">
    <name type="scientific">Hydrogenophaga luteola</name>
    <dbReference type="NCBI Taxonomy" id="1591122"/>
    <lineage>
        <taxon>Bacteria</taxon>
        <taxon>Pseudomonadati</taxon>
        <taxon>Pseudomonadota</taxon>
        <taxon>Betaproteobacteria</taxon>
        <taxon>Burkholderiales</taxon>
        <taxon>Comamonadaceae</taxon>
        <taxon>Hydrogenophaga</taxon>
    </lineage>
</organism>
<comment type="similarity">
    <text evidence="1">Belongs to the alpha-carbonic anhydrase family.</text>
</comment>
<evidence type="ECO:0000256" key="2">
    <source>
        <dbReference type="ARBA" id="ARBA00012925"/>
    </source>
</evidence>
<dbReference type="Gene3D" id="3.10.200.10">
    <property type="entry name" value="Alpha carbonic anhydrase"/>
    <property type="match status" value="1"/>
</dbReference>
<accession>A0ABV7W7U0</accession>
<dbReference type="CDD" id="cd03124">
    <property type="entry name" value="alpha_CA_prokaryotic_like"/>
    <property type="match status" value="1"/>
</dbReference>
<keyword evidence="7" id="KW-0732">Signal</keyword>
<feature type="domain" description="Alpha-carbonic anhydrase" evidence="8">
    <location>
        <begin position="33"/>
        <end position="256"/>
    </location>
</feature>
<dbReference type="EC" id="4.2.1.1" evidence="2"/>
<dbReference type="PANTHER" id="PTHR18952:SF265">
    <property type="entry name" value="CARBONIC ANHYDRASE"/>
    <property type="match status" value="1"/>
</dbReference>
<evidence type="ECO:0000313" key="10">
    <source>
        <dbReference type="Proteomes" id="UP001595729"/>
    </source>
</evidence>
<dbReference type="InterPro" id="IPR001148">
    <property type="entry name" value="CA_dom"/>
</dbReference>
<comment type="catalytic activity">
    <reaction evidence="6">
        <text>hydrogencarbonate + H(+) = CO2 + H2O</text>
        <dbReference type="Rhea" id="RHEA:10748"/>
        <dbReference type="ChEBI" id="CHEBI:15377"/>
        <dbReference type="ChEBI" id="CHEBI:15378"/>
        <dbReference type="ChEBI" id="CHEBI:16526"/>
        <dbReference type="ChEBI" id="CHEBI:17544"/>
        <dbReference type="EC" id="4.2.1.1"/>
    </reaction>
</comment>
<dbReference type="InterPro" id="IPR041891">
    <property type="entry name" value="Alpha_CA_prokaryot-like"/>
</dbReference>
<dbReference type="PANTHER" id="PTHR18952">
    <property type="entry name" value="CARBONIC ANHYDRASE"/>
    <property type="match status" value="1"/>
</dbReference>
<feature type="chain" id="PRO_5047381345" description="carbonic anhydrase" evidence="7">
    <location>
        <begin position="29"/>
        <end position="256"/>
    </location>
</feature>
<sequence length="256" mass="28210">MSAHHRIRIVAKPLACLAMAFFSLSSHADGTHKHWNYERGHEGPMHWAELDPSFETCGKGQLQSPIDIRQAVKATLPALQFTYNPVPPNLTNNGHTIQVNVPPGQTLTVGDQTYELLQFHFHTPSEEAVNGKRAAMVAHFVHKNAAGQLGVIGVLIQPGKTNAAYAPVFDHLPRKGEHITVDDLQLNLGALLPANKAYYQYAGSLTTPPCSEGVNWMVLKEPVRLGAEQIKTFRRIFNANARPIQPGHGRLIKESE</sequence>
<evidence type="ECO:0000256" key="4">
    <source>
        <dbReference type="ARBA" id="ARBA00022833"/>
    </source>
</evidence>
<dbReference type="SMART" id="SM01057">
    <property type="entry name" value="Carb_anhydrase"/>
    <property type="match status" value="1"/>
</dbReference>
<keyword evidence="5" id="KW-0456">Lyase</keyword>
<comment type="caution">
    <text evidence="9">The sequence shown here is derived from an EMBL/GenBank/DDBJ whole genome shotgun (WGS) entry which is preliminary data.</text>
</comment>
<evidence type="ECO:0000256" key="3">
    <source>
        <dbReference type="ARBA" id="ARBA00022723"/>
    </source>
</evidence>
<gene>
    <name evidence="9" type="ORF">ACFOPI_18010</name>
</gene>
<keyword evidence="10" id="KW-1185">Reference proteome</keyword>